<dbReference type="CDD" id="cd05400">
    <property type="entry name" value="NT_2-5OAS_ClassI-CCAase"/>
    <property type="match status" value="1"/>
</dbReference>
<dbReference type="GO" id="GO:0001680">
    <property type="term" value="P:tRNA 3'-terminal CCA addition"/>
    <property type="evidence" value="ECO:0007669"/>
    <property type="project" value="UniProtKB-UniRule"/>
</dbReference>
<keyword evidence="7 10" id="KW-0067">ATP-binding</keyword>
<reference evidence="14 15" key="1">
    <citation type="submission" date="2019-02" db="EMBL/GenBank/DDBJ databases">
        <authorList>
            <person name="Lehtovirta-Morley E L."/>
        </authorList>
    </citation>
    <scope>NUCLEOTIDE SEQUENCE [LARGE SCALE GENOMIC DNA]</scope>
    <source>
        <strain evidence="14">NFRAN1</strain>
    </source>
</reference>
<dbReference type="HAMAP" id="MF_01264">
    <property type="entry name" value="CCA_arch"/>
    <property type="match status" value="1"/>
</dbReference>
<keyword evidence="1 10" id="KW-0808">Transferase</keyword>
<evidence type="ECO:0000259" key="11">
    <source>
        <dbReference type="Pfam" id="PF01909"/>
    </source>
</evidence>
<keyword evidence="5 10" id="KW-0547">Nucleotide-binding</keyword>
<dbReference type="PROSITE" id="PS50152">
    <property type="entry name" value="25A_SYNTH_3"/>
    <property type="match status" value="1"/>
</dbReference>
<feature type="binding site" evidence="10">
    <location>
        <position position="71"/>
    </location>
    <ligand>
        <name>Mg(2+)</name>
        <dbReference type="ChEBI" id="CHEBI:18420"/>
    </ligand>
</feature>
<evidence type="ECO:0000256" key="4">
    <source>
        <dbReference type="ARBA" id="ARBA00022723"/>
    </source>
</evidence>
<dbReference type="SUPFAM" id="SSF81301">
    <property type="entry name" value="Nucleotidyltransferase"/>
    <property type="match status" value="1"/>
</dbReference>
<dbReference type="InterPro" id="IPR008229">
    <property type="entry name" value="CCA-adding_arc"/>
</dbReference>
<dbReference type="EMBL" id="LR216287">
    <property type="protein sequence ID" value="VFJ13754.1"/>
    <property type="molecule type" value="Genomic_DNA"/>
</dbReference>
<dbReference type="GO" id="GO:0004810">
    <property type="term" value="F:CCA tRNA nucleotidyltransferase activity"/>
    <property type="evidence" value="ECO:0007669"/>
    <property type="project" value="UniProtKB-UniRule"/>
</dbReference>
<dbReference type="Gene3D" id="3.30.460.10">
    <property type="entry name" value="Beta Polymerase, domain 2"/>
    <property type="match status" value="1"/>
</dbReference>
<evidence type="ECO:0000259" key="13">
    <source>
        <dbReference type="Pfam" id="PF21133"/>
    </source>
</evidence>
<comment type="cofactor">
    <cofactor evidence="10">
        <name>Mg(2+)</name>
        <dbReference type="ChEBI" id="CHEBI:18420"/>
    </cofactor>
</comment>
<evidence type="ECO:0000256" key="10">
    <source>
        <dbReference type="HAMAP-Rule" id="MF_01264"/>
    </source>
</evidence>
<evidence type="ECO:0000256" key="8">
    <source>
        <dbReference type="ARBA" id="ARBA00022842"/>
    </source>
</evidence>
<feature type="domain" description="CCA-adding enzyme C-terminal" evidence="13">
    <location>
        <begin position="295"/>
        <end position="413"/>
    </location>
</feature>
<feature type="binding site" evidence="10">
    <location>
        <position position="59"/>
    </location>
    <ligand>
        <name>CTP</name>
        <dbReference type="ChEBI" id="CHEBI:37563"/>
    </ligand>
</feature>
<keyword evidence="8 10" id="KW-0460">Magnesium</keyword>
<dbReference type="GO" id="GO:0005524">
    <property type="term" value="F:ATP binding"/>
    <property type="evidence" value="ECO:0007669"/>
    <property type="project" value="UniProtKB-UniRule"/>
</dbReference>
<feature type="binding site" evidence="10">
    <location>
        <position position="175"/>
    </location>
    <ligand>
        <name>CTP</name>
        <dbReference type="ChEBI" id="CHEBI:37563"/>
    </ligand>
</feature>
<keyword evidence="4 10" id="KW-0479">Metal-binding</keyword>
<dbReference type="Proteomes" id="UP000294299">
    <property type="component" value="Chromosome NFRAN"/>
</dbReference>
<dbReference type="Pfam" id="PF01909">
    <property type="entry name" value="NTP_transf_2"/>
    <property type="match status" value="1"/>
</dbReference>
<dbReference type="SUPFAM" id="SSF55003">
    <property type="entry name" value="PAP/Archaeal CCA-adding enzyme, C-terminal domain"/>
    <property type="match status" value="1"/>
</dbReference>
<comment type="miscellaneous">
    <text evidence="10">A single active site specifically recognizes both ATP and CTP and is responsible for their addition.</text>
</comment>
<dbReference type="InterPro" id="IPR043519">
    <property type="entry name" value="NT_sf"/>
</dbReference>
<evidence type="ECO:0000256" key="1">
    <source>
        <dbReference type="ARBA" id="ARBA00022679"/>
    </source>
</evidence>
<accession>A0A484IFJ2</accession>
<evidence type="ECO:0000256" key="5">
    <source>
        <dbReference type="ARBA" id="ARBA00022741"/>
    </source>
</evidence>
<dbReference type="InterPro" id="IPR042090">
    <property type="entry name" value="CCA_tRNA_nucleotrans_2"/>
</dbReference>
<comment type="similarity">
    <text evidence="10">Belongs to the tRNA nucleotidyltransferase/poly(A) polymerase family. Archaeal CCA-adding enzyme subfamily.</text>
</comment>
<protein>
    <recommendedName>
        <fullName evidence="10">CCA-adding enzyme</fullName>
        <ecNumber evidence="10">2.7.7.72</ecNumber>
    </recommendedName>
    <alternativeName>
        <fullName evidence="10">CCA tRNA nucleotidyltransferase</fullName>
    </alternativeName>
    <alternativeName>
        <fullName evidence="10">tRNA CCA-pyrophosphorylase</fullName>
    </alternativeName>
    <alternativeName>
        <fullName evidence="10">tRNA adenylyl-/cytidylyl- transferase</fullName>
    </alternativeName>
    <alternativeName>
        <fullName evidence="10">tRNA nucleotidyltransferase</fullName>
    </alternativeName>
    <alternativeName>
        <fullName evidence="10">tRNA-NT</fullName>
    </alternativeName>
</protein>
<dbReference type="AlphaFoldDB" id="A0A484IFJ2"/>
<dbReference type="PANTHER" id="PTHR39643:SF1">
    <property type="entry name" value="CCA-ADDING ENZYME"/>
    <property type="match status" value="1"/>
</dbReference>
<keyword evidence="9 10" id="KW-0694">RNA-binding</keyword>
<feature type="binding site" evidence="10">
    <location>
        <position position="62"/>
    </location>
    <ligand>
        <name>CTP</name>
        <dbReference type="ChEBI" id="CHEBI:37563"/>
    </ligand>
</feature>
<proteinExistence type="inferred from homology"/>
<feature type="binding site" evidence="10">
    <location>
        <position position="146"/>
    </location>
    <ligand>
        <name>CTP</name>
        <dbReference type="ChEBI" id="CHEBI:37563"/>
    </ligand>
</feature>
<dbReference type="GO" id="GO:0042245">
    <property type="term" value="P:RNA repair"/>
    <property type="evidence" value="ECO:0007669"/>
    <property type="project" value="UniProtKB-KW"/>
</dbReference>
<dbReference type="Gene3D" id="3.30.70.590">
    <property type="entry name" value="Poly(A) polymerase predicted RNA binding domain"/>
    <property type="match status" value="1"/>
</dbReference>
<dbReference type="Gene3D" id="1.10.1410.30">
    <property type="entry name" value="CCA tRNA nucleotidyltransferase, domain 2"/>
    <property type="match status" value="1"/>
</dbReference>
<dbReference type="GO" id="GO:0160016">
    <property type="term" value="F:CCACCA tRNA nucleotidyltransferase activity"/>
    <property type="evidence" value="ECO:0007669"/>
    <property type="project" value="RHEA"/>
</dbReference>
<dbReference type="KEGG" id="nfn:NFRAN_1432"/>
<evidence type="ECO:0000313" key="15">
    <source>
        <dbReference type="Proteomes" id="UP000294299"/>
    </source>
</evidence>
<gene>
    <name evidence="10 14" type="primary">cca</name>
    <name evidence="14" type="ORF">NFRAN_1432</name>
</gene>
<dbReference type="PANTHER" id="PTHR39643">
    <property type="entry name" value="CCA-ADDING ENZYME"/>
    <property type="match status" value="1"/>
</dbReference>
<dbReference type="InterPro" id="IPR002934">
    <property type="entry name" value="Polymerase_NTP_transf_dom"/>
</dbReference>
<evidence type="ECO:0000256" key="7">
    <source>
        <dbReference type="ARBA" id="ARBA00022840"/>
    </source>
</evidence>
<name>A0A484IFJ2_9ARCH</name>
<comment type="catalytic activity">
    <reaction evidence="10">
        <text>a tRNA precursor + 2 CTP + ATP = a tRNA with a 3' CCA end + 3 diphosphate</text>
        <dbReference type="Rhea" id="RHEA:14433"/>
        <dbReference type="Rhea" id="RHEA-COMP:10465"/>
        <dbReference type="Rhea" id="RHEA-COMP:10468"/>
        <dbReference type="ChEBI" id="CHEBI:30616"/>
        <dbReference type="ChEBI" id="CHEBI:33019"/>
        <dbReference type="ChEBI" id="CHEBI:37563"/>
        <dbReference type="ChEBI" id="CHEBI:74896"/>
        <dbReference type="ChEBI" id="CHEBI:83071"/>
        <dbReference type="EC" id="2.7.7.72"/>
    </reaction>
</comment>
<evidence type="ECO:0000256" key="9">
    <source>
        <dbReference type="ARBA" id="ARBA00022884"/>
    </source>
</evidence>
<feature type="binding site" evidence="10">
    <location>
        <position position="166"/>
    </location>
    <ligand>
        <name>CTP</name>
        <dbReference type="ChEBI" id="CHEBI:37563"/>
    </ligand>
</feature>
<dbReference type="GO" id="GO:0000049">
    <property type="term" value="F:tRNA binding"/>
    <property type="evidence" value="ECO:0007669"/>
    <property type="project" value="UniProtKB-UniRule"/>
</dbReference>
<evidence type="ECO:0000259" key="12">
    <source>
        <dbReference type="Pfam" id="PF09249"/>
    </source>
</evidence>
<dbReference type="NCBIfam" id="TIGR03671">
    <property type="entry name" value="cca_archaeal"/>
    <property type="match status" value="1"/>
</dbReference>
<comment type="catalytic activity">
    <reaction evidence="10">
        <text>a tRNA with a 3' CCA end + 2 CTP + ATP = a tRNA with a 3' CCACCA end + 3 diphosphate</text>
        <dbReference type="Rhea" id="RHEA:76235"/>
        <dbReference type="Rhea" id="RHEA-COMP:10468"/>
        <dbReference type="Rhea" id="RHEA-COMP:18655"/>
        <dbReference type="ChEBI" id="CHEBI:30616"/>
        <dbReference type="ChEBI" id="CHEBI:33019"/>
        <dbReference type="ChEBI" id="CHEBI:37563"/>
        <dbReference type="ChEBI" id="CHEBI:83071"/>
        <dbReference type="ChEBI" id="CHEBI:195187"/>
    </reaction>
</comment>
<dbReference type="EC" id="2.7.7.72" evidence="10"/>
<feature type="domain" description="Polymerase nucleotidyl transferase" evidence="11">
    <location>
        <begin position="47"/>
        <end position="135"/>
    </location>
</feature>
<dbReference type="GO" id="GO:0000287">
    <property type="term" value="F:magnesium ion binding"/>
    <property type="evidence" value="ECO:0007669"/>
    <property type="project" value="UniProtKB-UniRule"/>
</dbReference>
<feature type="binding site" evidence="10">
    <location>
        <position position="59"/>
    </location>
    <ligand>
        <name>ATP</name>
        <dbReference type="ChEBI" id="CHEBI:30616"/>
    </ligand>
</feature>
<keyword evidence="2 10" id="KW-0819">tRNA processing</keyword>
<feature type="domain" description="tRNA nucleotidyltransferase substrate binding" evidence="12">
    <location>
        <begin position="160"/>
        <end position="277"/>
    </location>
</feature>
<evidence type="ECO:0000256" key="2">
    <source>
        <dbReference type="ARBA" id="ARBA00022694"/>
    </source>
</evidence>
<sequence length="466" mass="53408">MKSMNIHSLIERILIDSVPSTDEEERLIDCANSVRKKLDSYILEHNLEQYITDIVFGGSFAKGTWLKNETDIDIFLKFRYELDYDHFETLGKQIGMQSLTEYSPYLRYADHPYVEAVIEGIKVNIVPCFDVPFGKWKSAADRSPFHTSYMINHLNQQQKNQVRVLKRFLKALKIYGAEISVEGFSGYVCEVLISKFGSFLSTLEFFSKKFSNKMIISINENTVSLERTNVNHNSFAIILDPIDQNRNLGSAISARSVAIMIQASRRFLSNPSEKYFTSQNIFAVQNNLKNLLSSFILVIEFTYTNRPSDVIWGQLKKLTKSIIGFSESYGFKIFRSICSVNDKENHCVIALLLESTTISSLSLKVGPEILRINDVEKFAEANEKSPLKWIDNNSITKCILFRDHTNIKEYLKYVFENSPNLIGIPKGLKTDFLGSQNIYLLNQHPKLDLHVSNTISELITTDDRLF</sequence>
<evidence type="ECO:0000256" key="3">
    <source>
        <dbReference type="ARBA" id="ARBA00022695"/>
    </source>
</evidence>
<keyword evidence="15" id="KW-1185">Reference proteome</keyword>
<comment type="subunit">
    <text evidence="10">Homodimer.</text>
</comment>
<dbReference type="InterPro" id="IPR048833">
    <property type="entry name" value="CAA_C"/>
</dbReference>
<feature type="binding site" evidence="10">
    <location>
        <position position="62"/>
    </location>
    <ligand>
        <name>ATP</name>
        <dbReference type="ChEBI" id="CHEBI:30616"/>
    </ligand>
</feature>
<comment type="caution">
    <text evidence="10">Lacks conserved residue(s) required for the propagation of feature annotation.</text>
</comment>
<feature type="binding site" evidence="10">
    <location>
        <position position="146"/>
    </location>
    <ligand>
        <name>ATP</name>
        <dbReference type="ChEBI" id="CHEBI:30616"/>
    </ligand>
</feature>
<dbReference type="PIRSF" id="PIRSF005335">
    <property type="entry name" value="CCA_arch"/>
    <property type="match status" value="1"/>
</dbReference>
<dbReference type="InterPro" id="IPR011068">
    <property type="entry name" value="NuclTrfase_I-like_C"/>
</dbReference>
<dbReference type="InterPro" id="IPR015329">
    <property type="entry name" value="tRNA_NucTransf2"/>
</dbReference>
<feature type="binding site" evidence="10">
    <location>
        <position position="166"/>
    </location>
    <ligand>
        <name>ATP</name>
        <dbReference type="ChEBI" id="CHEBI:30616"/>
    </ligand>
</feature>
<evidence type="ECO:0000313" key="14">
    <source>
        <dbReference type="EMBL" id="VFJ13754.1"/>
    </source>
</evidence>
<keyword evidence="3 10" id="KW-0548">Nucleotidyltransferase</keyword>
<keyword evidence="6 10" id="KW-0692">RNA repair</keyword>
<dbReference type="Pfam" id="PF09249">
    <property type="entry name" value="tRNA_NucTransf2"/>
    <property type="match status" value="1"/>
</dbReference>
<dbReference type="InterPro" id="IPR006116">
    <property type="entry name" value="NT_2-5OAS_ClassI-CCAase"/>
</dbReference>
<feature type="binding site" evidence="10">
    <location>
        <position position="73"/>
    </location>
    <ligand>
        <name>Mg(2+)</name>
        <dbReference type="ChEBI" id="CHEBI:18420"/>
    </ligand>
</feature>
<organism evidence="14 15">
    <name type="scientific">Candidatus Nitrosocosmicus franklandianus</name>
    <dbReference type="NCBI Taxonomy" id="1798806"/>
    <lineage>
        <taxon>Archaea</taxon>
        <taxon>Nitrososphaerota</taxon>
        <taxon>Nitrososphaeria</taxon>
        <taxon>Nitrososphaerales</taxon>
        <taxon>Nitrososphaeraceae</taxon>
        <taxon>Candidatus Nitrosocosmicus</taxon>
    </lineage>
</organism>
<comment type="function">
    <text evidence="10">Catalyzes the addition and repair of the essential 3'-terminal CCA sequence in tRNAs without using a nucleic acid template. Adds these three nucleotides in the order of C, C, and A to the tRNA nucleotide-73, using CTP and ATP as substrates and producing inorganic pyrophosphate. tRNA 3'-terminal CCA addition is required both for tRNA processing and repair. Also involved in tRNA surveillance by mediating tandem CCA addition to generate a CCACCA at the 3' terminus of unstable tRNAs. While stable tRNAs receive only 3'-terminal CCA, unstable tRNAs are marked with CCACCA and rapidly degraded.</text>
</comment>
<evidence type="ECO:0000256" key="6">
    <source>
        <dbReference type="ARBA" id="ARBA00022800"/>
    </source>
</evidence>
<feature type="binding site" evidence="10">
    <location>
        <position position="175"/>
    </location>
    <ligand>
        <name>ATP</name>
        <dbReference type="ChEBI" id="CHEBI:30616"/>
    </ligand>
</feature>
<dbReference type="Pfam" id="PF21133">
    <property type="entry name" value="CAA_C"/>
    <property type="match status" value="1"/>
</dbReference>